<name>A0A380EAC0_STAAU</name>
<organism evidence="2 3">
    <name type="scientific">Staphylococcus aureus</name>
    <dbReference type="NCBI Taxonomy" id="1280"/>
    <lineage>
        <taxon>Bacteria</taxon>
        <taxon>Bacillati</taxon>
        <taxon>Bacillota</taxon>
        <taxon>Bacilli</taxon>
        <taxon>Bacillales</taxon>
        <taxon>Staphylococcaceae</taxon>
        <taxon>Staphylococcus</taxon>
    </lineage>
</organism>
<dbReference type="InterPro" id="IPR010724">
    <property type="entry name" value="RepA_N"/>
</dbReference>
<sequence>MFEDAYFKKMSAEAKIMYALLKDRFELSIQNEWVDRNNNIYFIFSNKHLCEYLGYGEQKNHKIEKRVSKF</sequence>
<reference evidence="2 3" key="1">
    <citation type="submission" date="2018-06" db="EMBL/GenBank/DDBJ databases">
        <authorList>
            <consortium name="Pathogen Informatics"/>
            <person name="Doyle S."/>
        </authorList>
    </citation>
    <scope>NUCLEOTIDE SEQUENCE [LARGE SCALE GENOMIC DNA]</scope>
    <source>
        <strain evidence="2 3">NCTC10702</strain>
    </source>
</reference>
<dbReference type="AlphaFoldDB" id="A0A380EAC0"/>
<dbReference type="Pfam" id="PF06970">
    <property type="entry name" value="RepA_N"/>
    <property type="match status" value="1"/>
</dbReference>
<dbReference type="EMBL" id="UHBY01000002">
    <property type="protein sequence ID" value="SUL29008.1"/>
    <property type="molecule type" value="Genomic_DNA"/>
</dbReference>
<evidence type="ECO:0000313" key="2">
    <source>
        <dbReference type="EMBL" id="SUL29008.1"/>
    </source>
</evidence>
<gene>
    <name evidence="2" type="primary">rep_2</name>
    <name evidence="2" type="ORF">NCTC10702_00057</name>
</gene>
<protein>
    <submittedName>
        <fullName evidence="2">Replication initiation protein</fullName>
    </submittedName>
</protein>
<dbReference type="Proteomes" id="UP000254116">
    <property type="component" value="Unassembled WGS sequence"/>
</dbReference>
<proteinExistence type="predicted"/>
<accession>A0A380EAC0</accession>
<evidence type="ECO:0000313" key="3">
    <source>
        <dbReference type="Proteomes" id="UP000254116"/>
    </source>
</evidence>
<feature type="domain" description="Replication initiator A N-terminal" evidence="1">
    <location>
        <begin position="2"/>
        <end position="66"/>
    </location>
</feature>
<evidence type="ECO:0000259" key="1">
    <source>
        <dbReference type="Pfam" id="PF06970"/>
    </source>
</evidence>